<dbReference type="SUPFAM" id="SSF102114">
    <property type="entry name" value="Radical SAM enzymes"/>
    <property type="match status" value="1"/>
</dbReference>
<proteinExistence type="predicted"/>
<keyword evidence="3" id="KW-0949">S-adenosyl-L-methionine</keyword>
<organism evidence="8 9">
    <name type="scientific">Grylomicrobium aquisgranensis</name>
    <dbReference type="NCBI Taxonomy" id="2926318"/>
    <lineage>
        <taxon>Bacteria</taxon>
        <taxon>Bacillati</taxon>
        <taxon>Bacillota</taxon>
        <taxon>Erysipelotrichia</taxon>
        <taxon>Erysipelotrichales</taxon>
        <taxon>Erysipelotrichaceae</taxon>
        <taxon>Grylomicrobium</taxon>
    </lineage>
</organism>
<protein>
    <submittedName>
        <fullName evidence="8">Radical SAM protein</fullName>
    </submittedName>
</protein>
<dbReference type="PANTHER" id="PTHR43787">
    <property type="entry name" value="FEMO COFACTOR BIOSYNTHESIS PROTEIN NIFB-RELATED"/>
    <property type="match status" value="1"/>
</dbReference>
<keyword evidence="4" id="KW-0479">Metal-binding</keyword>
<reference evidence="8 9" key="1">
    <citation type="submission" date="2022-03" db="EMBL/GenBank/DDBJ databases">
        <title>Novel taxa within the pig intestine.</title>
        <authorList>
            <person name="Wylensek D."/>
            <person name="Bishof K."/>
            <person name="Afrizal A."/>
            <person name="Clavel T."/>
        </authorList>
    </citation>
    <scope>NUCLEOTIDE SEQUENCE [LARGE SCALE GENOMIC DNA]</scope>
    <source>
        <strain evidence="8 9">CLA-KB-P133</strain>
    </source>
</reference>
<dbReference type="RefSeq" id="WP_370596453.1">
    <property type="nucleotide sequence ID" value="NZ_JALBUR010000029.1"/>
</dbReference>
<gene>
    <name evidence="8" type="ORF">MOZ60_09235</name>
</gene>
<dbReference type="EMBL" id="JALBUR010000029">
    <property type="protein sequence ID" value="MDX8420276.1"/>
    <property type="molecule type" value="Genomic_DNA"/>
</dbReference>
<dbReference type="PANTHER" id="PTHR43787:SF10">
    <property type="entry name" value="COFACTOR MODIFYING PROTEIN"/>
    <property type="match status" value="1"/>
</dbReference>
<dbReference type="InterPro" id="IPR023885">
    <property type="entry name" value="4Fe4S-binding_SPASM_dom"/>
</dbReference>
<dbReference type="GO" id="GO:0051539">
    <property type="term" value="F:4 iron, 4 sulfur cluster binding"/>
    <property type="evidence" value="ECO:0007669"/>
    <property type="project" value="UniProtKB-KW"/>
</dbReference>
<dbReference type="Pfam" id="PF13186">
    <property type="entry name" value="SPASM"/>
    <property type="match status" value="1"/>
</dbReference>
<keyword evidence="2" id="KW-0004">4Fe-4S</keyword>
<dbReference type="GO" id="GO:0046872">
    <property type="term" value="F:metal ion binding"/>
    <property type="evidence" value="ECO:0007669"/>
    <property type="project" value="UniProtKB-KW"/>
</dbReference>
<dbReference type="AlphaFoldDB" id="A0AB35U566"/>
<dbReference type="CDD" id="cd01335">
    <property type="entry name" value="Radical_SAM"/>
    <property type="match status" value="1"/>
</dbReference>
<keyword evidence="9" id="KW-1185">Reference proteome</keyword>
<keyword evidence="5" id="KW-0408">Iron</keyword>
<evidence type="ECO:0000313" key="8">
    <source>
        <dbReference type="EMBL" id="MDX8420276.1"/>
    </source>
</evidence>
<dbReference type="Proteomes" id="UP001286174">
    <property type="component" value="Unassembled WGS sequence"/>
</dbReference>
<keyword evidence="6" id="KW-0411">Iron-sulfur</keyword>
<feature type="domain" description="Radical SAM core" evidence="7">
    <location>
        <begin position="1"/>
        <end position="203"/>
    </location>
</feature>
<comment type="cofactor">
    <cofactor evidence="1">
        <name>[4Fe-4S] cluster</name>
        <dbReference type="ChEBI" id="CHEBI:49883"/>
    </cofactor>
</comment>
<evidence type="ECO:0000259" key="7">
    <source>
        <dbReference type="PROSITE" id="PS51918"/>
    </source>
</evidence>
<dbReference type="Gene3D" id="3.20.20.70">
    <property type="entry name" value="Aldolase class I"/>
    <property type="match status" value="1"/>
</dbReference>
<dbReference type="SFLD" id="SFLDS00029">
    <property type="entry name" value="Radical_SAM"/>
    <property type="match status" value="1"/>
</dbReference>
<dbReference type="InterPro" id="IPR000385">
    <property type="entry name" value="MoaA_NifB_PqqE_Fe-S-bd_CS"/>
</dbReference>
<dbReference type="GO" id="GO:0003824">
    <property type="term" value="F:catalytic activity"/>
    <property type="evidence" value="ECO:0007669"/>
    <property type="project" value="InterPro"/>
</dbReference>
<dbReference type="PROSITE" id="PS51918">
    <property type="entry name" value="RADICAL_SAM"/>
    <property type="match status" value="1"/>
</dbReference>
<evidence type="ECO:0000256" key="4">
    <source>
        <dbReference type="ARBA" id="ARBA00022723"/>
    </source>
</evidence>
<dbReference type="InterPro" id="IPR058240">
    <property type="entry name" value="rSAM_sf"/>
</dbReference>
<evidence type="ECO:0000256" key="3">
    <source>
        <dbReference type="ARBA" id="ARBA00022691"/>
    </source>
</evidence>
<dbReference type="Pfam" id="PF04055">
    <property type="entry name" value="Radical_SAM"/>
    <property type="match status" value="1"/>
</dbReference>
<dbReference type="InterPro" id="IPR013785">
    <property type="entry name" value="Aldolase_TIM"/>
</dbReference>
<evidence type="ECO:0000313" key="9">
    <source>
        <dbReference type="Proteomes" id="UP001286174"/>
    </source>
</evidence>
<dbReference type="PROSITE" id="PS01305">
    <property type="entry name" value="MOAA_NIFB_PQQE"/>
    <property type="match status" value="1"/>
</dbReference>
<evidence type="ECO:0000256" key="5">
    <source>
        <dbReference type="ARBA" id="ARBA00023004"/>
    </source>
</evidence>
<comment type="caution">
    <text evidence="8">The sequence shown here is derived from an EMBL/GenBank/DDBJ whole genome shotgun (WGS) entry which is preliminary data.</text>
</comment>
<dbReference type="SFLD" id="SFLDG01067">
    <property type="entry name" value="SPASM/twitch_domain_containing"/>
    <property type="match status" value="1"/>
</dbReference>
<evidence type="ECO:0000256" key="6">
    <source>
        <dbReference type="ARBA" id="ARBA00023014"/>
    </source>
</evidence>
<accession>A0AB35U566</accession>
<sequence>MIKRVYLEITNQCNLSCAFCAHHHRRPARMSPDFFASLLPQVKKYTDYIYLHVQGEPLLHPDFDQIMAICDDHAMKVQLVTNGSLLYMHPDLLSHSSLRKLSISLQSVPYQNTDPSDLIQQIQRVMNQASTEGHPTVEIRFWRDDALHHDNAQKILQYLQDHYSFVPSVRNANYQIMPHVYVDFDNAFTWPGQQNVESSIKGRCHGAVDQIGVLADGTLVPCCLDYDGNIAFGNLHDASLDVLLASKRYVNMVNGIRRNMLTESYCQHCSFHHRFD</sequence>
<evidence type="ECO:0000256" key="1">
    <source>
        <dbReference type="ARBA" id="ARBA00001966"/>
    </source>
</evidence>
<dbReference type="InterPro" id="IPR007197">
    <property type="entry name" value="rSAM"/>
</dbReference>
<evidence type="ECO:0000256" key="2">
    <source>
        <dbReference type="ARBA" id="ARBA00022485"/>
    </source>
</evidence>
<name>A0AB35U566_9FIRM</name>